<dbReference type="PANTHER" id="PTHR14965:SF1">
    <property type="entry name" value="APOPTOSIS FACILITATOR BCL-2-LIKE PROTEIN 14"/>
    <property type="match status" value="1"/>
</dbReference>
<dbReference type="GO" id="GO:0006915">
    <property type="term" value="P:apoptotic process"/>
    <property type="evidence" value="ECO:0007669"/>
    <property type="project" value="UniProtKB-KW"/>
</dbReference>
<evidence type="ECO:0000256" key="2">
    <source>
        <dbReference type="SAM" id="MobiDB-lite"/>
    </source>
</evidence>
<keyword evidence="4" id="KW-1185">Reference proteome</keyword>
<feature type="region of interest" description="Disordered" evidence="2">
    <location>
        <begin position="139"/>
        <end position="177"/>
    </location>
</feature>
<evidence type="ECO:0000313" key="3">
    <source>
        <dbReference type="EMBL" id="POI23528.1"/>
    </source>
</evidence>
<dbReference type="AlphaFoldDB" id="A0A2P4SHG4"/>
<feature type="compositionally biased region" description="Basic residues" evidence="2">
    <location>
        <begin position="111"/>
        <end position="121"/>
    </location>
</feature>
<gene>
    <name evidence="3" type="ORF">CIB84_012724</name>
</gene>
<name>A0A2P4SHG4_BAMTH</name>
<feature type="compositionally biased region" description="Polar residues" evidence="2">
    <location>
        <begin position="156"/>
        <end position="177"/>
    </location>
</feature>
<comment type="caution">
    <text evidence="3">The sequence shown here is derived from an EMBL/GenBank/DDBJ whole genome shotgun (WGS) entry which is preliminary data.</text>
</comment>
<feature type="compositionally biased region" description="Polar residues" evidence="2">
    <location>
        <begin position="139"/>
        <end position="149"/>
    </location>
</feature>
<dbReference type="PANTHER" id="PTHR14965">
    <property type="entry name" value="SI:CH73-248E21.1"/>
    <property type="match status" value="1"/>
</dbReference>
<sequence length="177" mass="19944">MGPYQARAGYSSYATEMSVTYITCSHSGTEMSSPNDVSMEEILLEDNEQESIEYRILMAYAQRKLPASKYKKLLKNEAEVLKTSSIIRSEEEIQPQGDKSGPSQTSELQHGAKKQKSKKQPKQNFLSRHCLPLLCSRAKQQSPTKTCELSSRMEDLSTSDTCTESPQNRSFQEQSMS</sequence>
<dbReference type="EMBL" id="PPHD01048311">
    <property type="protein sequence ID" value="POI23528.1"/>
    <property type="molecule type" value="Genomic_DNA"/>
</dbReference>
<evidence type="ECO:0000256" key="1">
    <source>
        <dbReference type="ARBA" id="ARBA00022703"/>
    </source>
</evidence>
<reference evidence="3 4" key="1">
    <citation type="submission" date="2018-01" db="EMBL/GenBank/DDBJ databases">
        <title>Comparison of the Chinese Bamboo Partridge and Red Junglefowl genome sequences highlights the importance of demography in genome evolution.</title>
        <authorList>
            <person name="Tiley G.P."/>
            <person name="Kimball R.T."/>
            <person name="Braun E.L."/>
            <person name="Burleigh J.G."/>
        </authorList>
    </citation>
    <scope>NUCLEOTIDE SEQUENCE [LARGE SCALE GENOMIC DNA]</scope>
    <source>
        <strain evidence="3">RTK389</strain>
        <tissue evidence="3">Blood</tissue>
    </source>
</reference>
<protein>
    <submittedName>
        <fullName evidence="3">Uncharacterized protein</fullName>
    </submittedName>
</protein>
<keyword evidence="1" id="KW-0053">Apoptosis</keyword>
<feature type="region of interest" description="Disordered" evidence="2">
    <location>
        <begin position="84"/>
        <end position="125"/>
    </location>
</feature>
<dbReference type="GO" id="GO:2001236">
    <property type="term" value="P:regulation of extrinsic apoptotic signaling pathway"/>
    <property type="evidence" value="ECO:0007669"/>
    <property type="project" value="TreeGrafter"/>
</dbReference>
<organism evidence="3 4">
    <name type="scientific">Bambusicola thoracicus</name>
    <name type="common">Chinese bamboo-partridge</name>
    <name type="synonym">Perdix thoracica</name>
    <dbReference type="NCBI Taxonomy" id="9083"/>
    <lineage>
        <taxon>Eukaryota</taxon>
        <taxon>Metazoa</taxon>
        <taxon>Chordata</taxon>
        <taxon>Craniata</taxon>
        <taxon>Vertebrata</taxon>
        <taxon>Euteleostomi</taxon>
        <taxon>Archelosauria</taxon>
        <taxon>Archosauria</taxon>
        <taxon>Dinosauria</taxon>
        <taxon>Saurischia</taxon>
        <taxon>Theropoda</taxon>
        <taxon>Coelurosauria</taxon>
        <taxon>Aves</taxon>
        <taxon>Neognathae</taxon>
        <taxon>Galloanserae</taxon>
        <taxon>Galliformes</taxon>
        <taxon>Phasianidae</taxon>
        <taxon>Perdicinae</taxon>
        <taxon>Bambusicola</taxon>
    </lineage>
</organism>
<accession>A0A2P4SHG4</accession>
<proteinExistence type="predicted"/>
<evidence type="ECO:0000313" key="4">
    <source>
        <dbReference type="Proteomes" id="UP000237246"/>
    </source>
</evidence>
<dbReference type="Proteomes" id="UP000237246">
    <property type="component" value="Unassembled WGS sequence"/>
</dbReference>